<gene>
    <name evidence="4" type="ORF">GCM10009789_40080</name>
</gene>
<dbReference type="Proteomes" id="UP001500393">
    <property type="component" value="Unassembled WGS sequence"/>
</dbReference>
<dbReference type="PANTHER" id="PTHR33744">
    <property type="entry name" value="CARBOHYDRATE DIACID REGULATOR"/>
    <property type="match status" value="1"/>
</dbReference>
<dbReference type="InterPro" id="IPR041522">
    <property type="entry name" value="CdaR_GGDEF"/>
</dbReference>
<dbReference type="InterPro" id="IPR051448">
    <property type="entry name" value="CdaR-like_regulators"/>
</dbReference>
<evidence type="ECO:0000313" key="4">
    <source>
        <dbReference type="EMBL" id="GAA1582296.1"/>
    </source>
</evidence>
<evidence type="ECO:0000313" key="5">
    <source>
        <dbReference type="Proteomes" id="UP001500393"/>
    </source>
</evidence>
<evidence type="ECO:0000256" key="1">
    <source>
        <dbReference type="ARBA" id="ARBA00006754"/>
    </source>
</evidence>
<keyword evidence="5" id="KW-1185">Reference proteome</keyword>
<dbReference type="InterPro" id="IPR025736">
    <property type="entry name" value="PucR_C-HTH_dom"/>
</dbReference>
<dbReference type="Gene3D" id="1.10.10.2840">
    <property type="entry name" value="PucR C-terminal helix-turn-helix domain"/>
    <property type="match status" value="1"/>
</dbReference>
<evidence type="ECO:0000259" key="2">
    <source>
        <dbReference type="Pfam" id="PF13556"/>
    </source>
</evidence>
<dbReference type="Pfam" id="PF13556">
    <property type="entry name" value="HTH_30"/>
    <property type="match status" value="1"/>
</dbReference>
<organism evidence="4 5">
    <name type="scientific">Kribbella sancticallisti</name>
    <dbReference type="NCBI Taxonomy" id="460087"/>
    <lineage>
        <taxon>Bacteria</taxon>
        <taxon>Bacillati</taxon>
        <taxon>Actinomycetota</taxon>
        <taxon>Actinomycetes</taxon>
        <taxon>Propionibacteriales</taxon>
        <taxon>Kribbellaceae</taxon>
        <taxon>Kribbella</taxon>
    </lineage>
</organism>
<dbReference type="PANTHER" id="PTHR33744:SF17">
    <property type="entry name" value="CONSERVED PROTEIN"/>
    <property type="match status" value="1"/>
</dbReference>
<reference evidence="5" key="1">
    <citation type="journal article" date="2019" name="Int. J. Syst. Evol. Microbiol.">
        <title>The Global Catalogue of Microorganisms (GCM) 10K type strain sequencing project: providing services to taxonomists for standard genome sequencing and annotation.</title>
        <authorList>
            <consortium name="The Broad Institute Genomics Platform"/>
            <consortium name="The Broad Institute Genome Sequencing Center for Infectious Disease"/>
            <person name="Wu L."/>
            <person name="Ma J."/>
        </authorList>
    </citation>
    <scope>NUCLEOTIDE SEQUENCE [LARGE SCALE GENOMIC DNA]</scope>
    <source>
        <strain evidence="5">JCM 14969</strain>
    </source>
</reference>
<dbReference type="EMBL" id="BAAAOS010000022">
    <property type="protein sequence ID" value="GAA1582296.1"/>
    <property type="molecule type" value="Genomic_DNA"/>
</dbReference>
<comment type="caution">
    <text evidence="4">The sequence shown here is derived from an EMBL/GenBank/DDBJ whole genome shotgun (WGS) entry which is preliminary data.</text>
</comment>
<proteinExistence type="inferred from homology"/>
<comment type="similarity">
    <text evidence="1">Belongs to the CdaR family.</text>
</comment>
<sequence length="578" mass="61364">MGASCTTSGKSFVLEHILAVLYGEGVPHTGTRPRASLGRVLDDVGSTLLDLVLGSPDSVTEIGGVAIHDPHDDAPLPTSAMVLAVDVQEASAIADLVTHIADRGAAVLVVRAPASIDERVRDAVSRTGVVLLGLTRGASWTQLTTLLRSTLAGEEVGVTGSESLGGIPAGDLFAVANAVSALLDSPVTIEDRNLRVLAFSGRQDEVDQSRVETVLGRQVPERLIRALDDIGMLKQLYRSSRPVFLDPACLDFADVVYPRVAIAVRAGDEILGSMWAAVRQPLTAEREQGFVDCAKLVALHMLRHRAGADVERRLRTDLVATVLEGGPGARDAASRLRLTQRAVVLALAQTTKPGLSAAGLEAERERLASAFAMNLSAAHPGSAAALVSGVVYGILPIEPGPSDEYQRPLRIAEDFLRRTGSGGTGLIGIGRIAANVAALAQSRRDADRVVRVLRSQLSGKHVATISDIWCDSLLLQLGDLMAAEEQPLREPIAGLLAYDSTHGTVLVATLHAWLEAFGDVKAAATVLNVHPNTFRYRLKRVVEIGELDLSDPQVRFAAMFQLRLIDAQGRPSASGVYE</sequence>
<dbReference type="Pfam" id="PF17853">
    <property type="entry name" value="GGDEF_2"/>
    <property type="match status" value="1"/>
</dbReference>
<evidence type="ECO:0000259" key="3">
    <source>
        <dbReference type="Pfam" id="PF17853"/>
    </source>
</evidence>
<accession>A0ABP4PQB4</accession>
<feature type="domain" description="CdaR GGDEF-like" evidence="3">
    <location>
        <begin position="335"/>
        <end position="452"/>
    </location>
</feature>
<protein>
    <submittedName>
        <fullName evidence="4">Helix-turn-helix domain-containing protein</fullName>
    </submittedName>
</protein>
<name>A0ABP4PQB4_9ACTN</name>
<feature type="domain" description="PucR C-terminal helix-turn-helix" evidence="2">
    <location>
        <begin position="506"/>
        <end position="563"/>
    </location>
</feature>
<dbReference type="InterPro" id="IPR042070">
    <property type="entry name" value="PucR_C-HTH_sf"/>
</dbReference>